<dbReference type="InterPro" id="IPR026889">
    <property type="entry name" value="Zn_Tnp"/>
</dbReference>
<reference evidence="2" key="1">
    <citation type="submission" date="2019-02" db="EMBL/GenBank/DDBJ databases">
        <authorList>
            <person name="Gruber-Vodicka R. H."/>
            <person name="Seah K. B. B."/>
        </authorList>
    </citation>
    <scope>NUCLEOTIDE SEQUENCE</scope>
    <source>
        <strain evidence="2">BECK_M7</strain>
    </source>
</reference>
<evidence type="ECO:0000313" key="2">
    <source>
        <dbReference type="EMBL" id="VFJ94523.1"/>
    </source>
</evidence>
<dbReference type="PANTHER" id="PTHR37023">
    <property type="entry name" value="TRANSPOSASE"/>
    <property type="match status" value="1"/>
</dbReference>
<dbReference type="AlphaFoldDB" id="A0A450UPP7"/>
<accession>A0A450UPP7</accession>
<dbReference type="Pfam" id="PF14319">
    <property type="entry name" value="Zn_Tnp_IS91"/>
    <property type="match status" value="1"/>
</dbReference>
<evidence type="ECO:0000259" key="1">
    <source>
        <dbReference type="Pfam" id="PF14319"/>
    </source>
</evidence>
<feature type="domain" description="Transposase zinc-binding" evidence="1">
    <location>
        <begin position="14"/>
        <end position="107"/>
    </location>
</feature>
<name>A0A450UPP7_9GAMM</name>
<protein>
    <submittedName>
        <fullName evidence="2">Transposase zinc-binding domain-containing protein</fullName>
    </submittedName>
</protein>
<proteinExistence type="predicted"/>
<gene>
    <name evidence="2" type="ORF">BECKLFY1418B_GA0070995_105917</name>
</gene>
<dbReference type="PANTHER" id="PTHR37023:SF1">
    <property type="entry name" value="ISSOD25 TRANSPOSASE TNPA_ISSOD25"/>
    <property type="match status" value="1"/>
</dbReference>
<organism evidence="2">
    <name type="scientific">Candidatus Kentrum sp. LFY</name>
    <dbReference type="NCBI Taxonomy" id="2126342"/>
    <lineage>
        <taxon>Bacteria</taxon>
        <taxon>Pseudomonadati</taxon>
        <taxon>Pseudomonadota</taxon>
        <taxon>Gammaproteobacteria</taxon>
        <taxon>Candidatus Kentrum</taxon>
    </lineage>
</organism>
<dbReference type="EMBL" id="CAADFF010000059">
    <property type="protein sequence ID" value="VFJ94523.1"/>
    <property type="molecule type" value="Genomic_DNA"/>
</dbReference>
<sequence length="138" mass="15939">METIGKTCFTLKQIFKDNWERFVSKNRSGVTFSAAYNVWKVMNCREPGGFGYATYACPDHPDQVTHIPRTCKSRFCSVCAKIQVDKWVSDMNRLFPNCPYFHITFTVPSQFRTLLFEKRSLLNAVFSAGTQTLLSFLR</sequence>